<organism evidence="3 4">
    <name type="scientific">Immersiella caudata</name>
    <dbReference type="NCBI Taxonomy" id="314043"/>
    <lineage>
        <taxon>Eukaryota</taxon>
        <taxon>Fungi</taxon>
        <taxon>Dikarya</taxon>
        <taxon>Ascomycota</taxon>
        <taxon>Pezizomycotina</taxon>
        <taxon>Sordariomycetes</taxon>
        <taxon>Sordariomycetidae</taxon>
        <taxon>Sordariales</taxon>
        <taxon>Lasiosphaeriaceae</taxon>
        <taxon>Immersiella</taxon>
    </lineage>
</organism>
<feature type="region of interest" description="Disordered" evidence="1">
    <location>
        <begin position="111"/>
        <end position="170"/>
    </location>
</feature>
<evidence type="ECO:0000256" key="2">
    <source>
        <dbReference type="SAM" id="Phobius"/>
    </source>
</evidence>
<protein>
    <submittedName>
        <fullName evidence="3">Uncharacterized protein</fullName>
    </submittedName>
</protein>
<evidence type="ECO:0000313" key="3">
    <source>
        <dbReference type="EMBL" id="KAK0617666.1"/>
    </source>
</evidence>
<name>A0AA39WLL5_9PEZI</name>
<keyword evidence="2" id="KW-1133">Transmembrane helix</keyword>
<keyword evidence="4" id="KW-1185">Reference proteome</keyword>
<evidence type="ECO:0000313" key="4">
    <source>
        <dbReference type="Proteomes" id="UP001175000"/>
    </source>
</evidence>
<evidence type="ECO:0000256" key="1">
    <source>
        <dbReference type="SAM" id="MobiDB-lite"/>
    </source>
</evidence>
<dbReference type="EMBL" id="JAULSU010000005">
    <property type="protein sequence ID" value="KAK0617666.1"/>
    <property type="molecule type" value="Genomic_DNA"/>
</dbReference>
<gene>
    <name evidence="3" type="ORF">B0T14DRAFT_569155</name>
</gene>
<sequence length="170" mass="18574">MDDYLSPLVRRQSGGGTNSSPLLFIILLVFGILGFLAICGCCFLRYLKRRDRRKLSQVHIATGQPHEFESYHGNIRSFQNERNSQVNAPPVPVPEPAAVVTTQAQILQRVTQPEPAQEFQELQGHYAPNSPPRAATDADVAALHQPPSEGYFAPPAAPAPVSATSRPTYA</sequence>
<dbReference type="Proteomes" id="UP001175000">
    <property type="component" value="Unassembled WGS sequence"/>
</dbReference>
<comment type="caution">
    <text evidence="3">The sequence shown here is derived from an EMBL/GenBank/DDBJ whole genome shotgun (WGS) entry which is preliminary data.</text>
</comment>
<proteinExistence type="predicted"/>
<reference evidence="3" key="1">
    <citation type="submission" date="2023-06" db="EMBL/GenBank/DDBJ databases">
        <title>Genome-scale phylogeny and comparative genomics of the fungal order Sordariales.</title>
        <authorList>
            <consortium name="Lawrence Berkeley National Laboratory"/>
            <person name="Hensen N."/>
            <person name="Bonometti L."/>
            <person name="Westerberg I."/>
            <person name="Brannstrom I.O."/>
            <person name="Guillou S."/>
            <person name="Cros-Aarteil S."/>
            <person name="Calhoun S."/>
            <person name="Haridas S."/>
            <person name="Kuo A."/>
            <person name="Mondo S."/>
            <person name="Pangilinan J."/>
            <person name="Riley R."/>
            <person name="Labutti K."/>
            <person name="Andreopoulos B."/>
            <person name="Lipzen A."/>
            <person name="Chen C."/>
            <person name="Yanf M."/>
            <person name="Daum C."/>
            <person name="Ng V."/>
            <person name="Clum A."/>
            <person name="Steindorff A."/>
            <person name="Ohm R."/>
            <person name="Martin F."/>
            <person name="Silar P."/>
            <person name="Natvig D."/>
            <person name="Lalanne C."/>
            <person name="Gautier V."/>
            <person name="Ament-Velasquez S.L."/>
            <person name="Kruys A."/>
            <person name="Hutchinson M.I."/>
            <person name="Powell A.J."/>
            <person name="Barry K."/>
            <person name="Miller A.N."/>
            <person name="Grigoriev I.V."/>
            <person name="Debuchy R."/>
            <person name="Gladieux P."/>
            <person name="Thoren M.H."/>
            <person name="Johannesson H."/>
        </authorList>
    </citation>
    <scope>NUCLEOTIDE SEQUENCE</scope>
    <source>
        <strain evidence="3">CBS 606.72</strain>
    </source>
</reference>
<keyword evidence="2" id="KW-0812">Transmembrane</keyword>
<keyword evidence="2" id="KW-0472">Membrane</keyword>
<accession>A0AA39WLL5</accession>
<feature type="transmembrane region" description="Helical" evidence="2">
    <location>
        <begin position="20"/>
        <end position="47"/>
    </location>
</feature>
<dbReference type="AlphaFoldDB" id="A0AA39WLL5"/>